<dbReference type="Gene3D" id="6.10.340.10">
    <property type="match status" value="1"/>
</dbReference>
<evidence type="ECO:0000256" key="2">
    <source>
        <dbReference type="SAM" id="Phobius"/>
    </source>
</evidence>
<feature type="transmembrane region" description="Helical" evidence="2">
    <location>
        <begin position="844"/>
        <end position="865"/>
    </location>
</feature>
<keyword evidence="2" id="KW-0812">Transmembrane</keyword>
<comment type="caution">
    <text evidence="5">The sequence shown here is derived from an EMBL/GenBank/DDBJ whole genome shotgun (WGS) entry which is preliminary data.</text>
</comment>
<dbReference type="GO" id="GO:0016791">
    <property type="term" value="F:phosphatase activity"/>
    <property type="evidence" value="ECO:0007669"/>
    <property type="project" value="TreeGrafter"/>
</dbReference>
<dbReference type="InterPro" id="IPR036278">
    <property type="entry name" value="Sialidase_sf"/>
</dbReference>
<dbReference type="PANTHER" id="PTHR43156">
    <property type="entry name" value="STAGE II SPORULATION PROTEIN E-RELATED"/>
    <property type="match status" value="1"/>
</dbReference>
<proteinExistence type="predicted"/>
<dbReference type="InterPro" id="IPR052016">
    <property type="entry name" value="Bact_Sigma-Reg"/>
</dbReference>
<evidence type="ECO:0000313" key="5">
    <source>
        <dbReference type="EMBL" id="ERF60332.1"/>
    </source>
</evidence>
<feature type="transmembrane region" description="Helical" evidence="2">
    <location>
        <begin position="779"/>
        <end position="800"/>
    </location>
</feature>
<dbReference type="SUPFAM" id="SSF81606">
    <property type="entry name" value="PP2C-like"/>
    <property type="match status" value="1"/>
</dbReference>
<dbReference type="OrthoDB" id="9763484at2"/>
<evidence type="ECO:0000313" key="7">
    <source>
        <dbReference type="Proteomes" id="UP000016412"/>
    </source>
</evidence>
<name>U2MJH4_TRESO</name>
<protein>
    <submittedName>
        <fullName evidence="5">HAMP domain protein</fullName>
    </submittedName>
</protein>
<dbReference type="CDD" id="cd15482">
    <property type="entry name" value="Sialidase_non-viral"/>
    <property type="match status" value="1"/>
</dbReference>
<organism evidence="5 7">
    <name type="scientific">Treponema socranskii subsp. socranskii VPI DR56BR1116 = ATCC 35536</name>
    <dbReference type="NCBI Taxonomy" id="1125725"/>
    <lineage>
        <taxon>Bacteria</taxon>
        <taxon>Pseudomonadati</taxon>
        <taxon>Spirochaetota</taxon>
        <taxon>Spirochaetia</taxon>
        <taxon>Spirochaetales</taxon>
        <taxon>Treponemataceae</taxon>
        <taxon>Treponema</taxon>
    </lineage>
</organism>
<feature type="chain" id="PRO_5004631187" evidence="3">
    <location>
        <begin position="30"/>
        <end position="1554"/>
    </location>
</feature>
<dbReference type="GO" id="GO:0016020">
    <property type="term" value="C:membrane"/>
    <property type="evidence" value="ECO:0007669"/>
    <property type="project" value="InterPro"/>
</dbReference>
<feature type="transmembrane region" description="Helical" evidence="2">
    <location>
        <begin position="1100"/>
        <end position="1128"/>
    </location>
</feature>
<evidence type="ECO:0000313" key="6">
    <source>
        <dbReference type="EMBL" id="ERJ99408.1"/>
    </source>
</evidence>
<dbReference type="Proteomes" id="UP000016412">
    <property type="component" value="Unassembled WGS sequence"/>
</dbReference>
<dbReference type="EMBL" id="AUZJ01000043">
    <property type="protein sequence ID" value="ERF60332.1"/>
    <property type="molecule type" value="Genomic_DNA"/>
</dbReference>
<dbReference type="GO" id="GO:0007165">
    <property type="term" value="P:signal transduction"/>
    <property type="evidence" value="ECO:0007669"/>
    <property type="project" value="InterPro"/>
</dbReference>
<dbReference type="SMART" id="SM00304">
    <property type="entry name" value="HAMP"/>
    <property type="match status" value="1"/>
</dbReference>
<keyword evidence="8" id="KW-1185">Reference proteome</keyword>
<dbReference type="STRING" id="1125725.HMPREF1325_2433"/>
<gene>
    <name evidence="6" type="ORF">HMPREF0860_2374</name>
    <name evidence="5" type="ORF">HMPREF1325_2433</name>
</gene>
<feature type="domain" description="HAMP" evidence="4">
    <location>
        <begin position="1124"/>
        <end position="1181"/>
    </location>
</feature>
<evidence type="ECO:0000313" key="8">
    <source>
        <dbReference type="Proteomes" id="UP000016646"/>
    </source>
</evidence>
<dbReference type="EMBL" id="AVQI01000076">
    <property type="protein sequence ID" value="ERJ99408.1"/>
    <property type="molecule type" value="Genomic_DNA"/>
</dbReference>
<keyword evidence="1" id="KW-0378">Hydrolase</keyword>
<dbReference type="PANTHER" id="PTHR43156:SF2">
    <property type="entry name" value="STAGE II SPORULATION PROTEIN E"/>
    <property type="match status" value="1"/>
</dbReference>
<evidence type="ECO:0000256" key="1">
    <source>
        <dbReference type="ARBA" id="ARBA00022801"/>
    </source>
</evidence>
<dbReference type="CDD" id="cd06225">
    <property type="entry name" value="HAMP"/>
    <property type="match status" value="1"/>
</dbReference>
<evidence type="ECO:0000256" key="3">
    <source>
        <dbReference type="SAM" id="SignalP"/>
    </source>
</evidence>
<dbReference type="SUPFAM" id="SSF50939">
    <property type="entry name" value="Sialidases"/>
    <property type="match status" value="1"/>
</dbReference>
<keyword evidence="2" id="KW-1133">Transmembrane helix</keyword>
<keyword evidence="2" id="KW-0472">Membrane</keyword>
<dbReference type="InterPro" id="IPR036457">
    <property type="entry name" value="PPM-type-like_dom_sf"/>
</dbReference>
<sequence>MNRRITIVKRAALFALAATVFCTSLSRLSAQTMYWEDPVRITKGDARFPRVATDGTKSCVFWQEIDTRSETIWLSCEYTDARGVQRTNSRFAGPFPYSGRIPDIYSVALSKKGTLAVAVLSGTKSLSIFVSTDGGAYFTEAKIPRYTEPFVAPQIYATERGTFMMFTSLGQNASFAMYTASSPDGFSWSGFSAFTPAGSLTNPFIPVLASMPRADVVVFQAQYISGNRISYQLYATFSSDAGVTWSEPLLLTDAASLAPDDTRNFSLYHNQRPFLFTQSGVIYIAWERTYYASENSNIWVAQLTKNGITSGTAKQISGEGNANRAVLFSFNNELSAVWFDTRSGVETVRMAQKKGPLWEETAISSGRVPSLFAFPVITQQKSKAVRLSFVWQENPVNGDPGIYRLESDVTVQAPTLKPLSFKEGKRSRASRVRFRVTLPSDSSGIAGYSWSWSQNKSAEPPETIMNTPDERTVETNASSEGDWYFKVRAADYAGNWSEPAEAAYYLDLTAPAKPAIVVPETDAYGFIDSNSFRIRWQPDAADSDVAGYTWHLQYLAPIDNRLVSAKHRPIRMSVDEAKPIVSALLSSHADDALHAEKPPKRMLGKEKGVSYANRKNGLYAFSVAAIDEVGNIGEAAVSLFLLNKYVPSTYITSVTSSSDMFGNITLDIVGGGFTYDGTVDTVYIDRDGKAPYDLTLRRSDGLFRVASDNRIVDMRVGTALNEGAYRIGIVHPERGLFMSEPLFRVEENGTVKMERRYAYDSPWMPMRAMAPYRMQVGTVLLWIVLVLAAAGFVFALFGLTETIRDVLAVRMEIRALIAGDIMPQGKKKRFMQLTQRGMSLRFKLMLFTTLLVIVTVALVAVPFGVNMVRTQQRTLAQGLSERVDMLLESLTSSTRIYMSTQNILEMNYLPDQMSSLEEAQYVTITGYPSNNANTSLAYVWATNDPDVLQKIANSTLAYGASEIIDPTVQEIAMRCEKLNETAAKEASGIAADIAELNAEGISLALRTDRRSVARREEIAQITTQLSTKLTALLNELAANGSSSVPAYDDMHFDRVNTDYLFYRPVLYRHGTSQEYVRGIVLVQVSTKNIVAAVYNAQRTVFLTALLIGAFAVLIGAAGSFVLASIIVAPIRELARHVQIIGATSDKLKLAGRDIKIKSRDEIGRLGESVNEMTHGLIRAAKDERLLMDGKVVQQTFLPLVTNEDGVKGTVAKLDEANLQCFGYYEGATGVSGDYFDYKKLDDRWYVLIKCDASGHGVPAALLMTIVATLFRTYFEHWSYEENGTQIDTIVSQINDFIESLGIKGKFATIIICLFDTYSGDVYMCNAGDNIVHMYDNMAQKETELTLFETPAAGPLSSAFVDSKGGFKVEKTHLQKGDVLFLYTDGIEEATRKFRSPSSFAVIQCAKRGLHPGDVHGNHKVGEDSEQLESRRVGDIIESVFARRVYTLEKFHNPIPDEELLFDFSTCKGTLEEAVIALVAIEKVFRMYKSPDVTATDVVRVDKKIDAFLEKHFNRYNYYCGVKQESAEGPNYFEYMYLREDEQLDDLTLLAVRRP</sequence>
<dbReference type="PATRIC" id="fig|1125725.3.peg.1601"/>
<evidence type="ECO:0000259" key="4">
    <source>
        <dbReference type="PROSITE" id="PS50885"/>
    </source>
</evidence>
<reference evidence="7 8" key="1">
    <citation type="submission" date="2013-08" db="EMBL/GenBank/DDBJ databases">
        <authorList>
            <person name="Durkin A.S."/>
            <person name="Haft D.R."/>
            <person name="McCorrison J."/>
            <person name="Torralba M."/>
            <person name="Gillis M."/>
            <person name="Haft D.H."/>
            <person name="Methe B."/>
            <person name="Sutton G."/>
            <person name="Nelson K.E."/>
        </authorList>
    </citation>
    <scope>NUCLEOTIDE SEQUENCE [LARGE SCALE GENOMIC DNA]</scope>
    <source>
        <strain evidence="6 8">ATCC 35536</strain>
        <strain evidence="5 7">VPI DR56BR1116</strain>
    </source>
</reference>
<dbReference type="RefSeq" id="WP_021330731.1">
    <property type="nucleotide sequence ID" value="NZ_AUZJ01000043.1"/>
</dbReference>
<dbReference type="SMART" id="SM00331">
    <property type="entry name" value="PP2C_SIG"/>
    <property type="match status" value="1"/>
</dbReference>
<dbReference type="Gene3D" id="3.60.40.10">
    <property type="entry name" value="PPM-type phosphatase domain"/>
    <property type="match status" value="1"/>
</dbReference>
<accession>U2MJH4</accession>
<dbReference type="Pfam" id="PF00672">
    <property type="entry name" value="HAMP"/>
    <property type="match status" value="1"/>
</dbReference>
<dbReference type="InterPro" id="IPR003660">
    <property type="entry name" value="HAMP_dom"/>
</dbReference>
<dbReference type="Proteomes" id="UP000016646">
    <property type="component" value="Unassembled WGS sequence"/>
</dbReference>
<dbReference type="PROSITE" id="PS50885">
    <property type="entry name" value="HAMP"/>
    <property type="match status" value="1"/>
</dbReference>
<dbReference type="Pfam" id="PF07228">
    <property type="entry name" value="SpoIIE"/>
    <property type="match status" value="1"/>
</dbReference>
<feature type="signal peptide" evidence="3">
    <location>
        <begin position="1"/>
        <end position="29"/>
    </location>
</feature>
<dbReference type="InterPro" id="IPR001932">
    <property type="entry name" value="PPM-type_phosphatase-like_dom"/>
</dbReference>
<dbReference type="eggNOG" id="COG2208">
    <property type="taxonomic scope" value="Bacteria"/>
</dbReference>
<keyword evidence="3" id="KW-0732">Signal</keyword>